<organism evidence="1 2">
    <name type="scientific">Acetivibrio straminisolvens JCM 21531</name>
    <dbReference type="NCBI Taxonomy" id="1294263"/>
    <lineage>
        <taxon>Bacteria</taxon>
        <taxon>Bacillati</taxon>
        <taxon>Bacillota</taxon>
        <taxon>Clostridia</taxon>
        <taxon>Eubacteriales</taxon>
        <taxon>Oscillospiraceae</taxon>
        <taxon>Acetivibrio</taxon>
    </lineage>
</organism>
<dbReference type="EMBL" id="BAVR01000004">
    <property type="protein sequence ID" value="GAE87185.1"/>
    <property type="molecule type" value="Genomic_DNA"/>
</dbReference>
<protein>
    <submittedName>
        <fullName evidence="1">Uncharacterized protein</fullName>
    </submittedName>
</protein>
<gene>
    <name evidence="1" type="ORF">JCM21531_536</name>
</gene>
<dbReference type="STRING" id="1294263.JCM21531_536"/>
<sequence>MIKVDDYEIFKINMTTLKETSKDKHNDGSEYSMTDSLLEVVDFDNVKNHYIRDLDLATTPKSNDALLIKSDGKSVFIEFKNGCVKEYDIRKKIYDSLLILTDIINKGISYTRQHTDYILVYNGEKNNTTDEDPKTRVQVSESRDRIAKTFTKWGKTNYIKFGLHIFKNYCFRNVCTYTKDEFESFLSSLNDDNHF</sequence>
<dbReference type="RefSeq" id="WP_038286970.1">
    <property type="nucleotide sequence ID" value="NZ_BAVR01000004.1"/>
</dbReference>
<evidence type="ECO:0000313" key="2">
    <source>
        <dbReference type="Proteomes" id="UP000019109"/>
    </source>
</evidence>
<comment type="caution">
    <text evidence="1">The sequence shown here is derived from an EMBL/GenBank/DDBJ whole genome shotgun (WGS) entry which is preliminary data.</text>
</comment>
<keyword evidence="2" id="KW-1185">Reference proteome</keyword>
<evidence type="ECO:0000313" key="1">
    <source>
        <dbReference type="EMBL" id="GAE87185.1"/>
    </source>
</evidence>
<dbReference type="AlphaFoldDB" id="W4V112"/>
<reference evidence="1" key="1">
    <citation type="journal article" date="2014" name="Genome Announc.">
        <title>Draft Genome Sequence of Clostridium straminisolvens Strain JCM 21531T, Isolated from a Cellulose-Degrading Bacterial Community.</title>
        <authorList>
            <person name="Yuki M."/>
            <person name="Oshima K."/>
            <person name="Suda W."/>
            <person name="Sakamoto M."/>
            <person name="Kitamura K."/>
            <person name="Iida T."/>
            <person name="Hattori M."/>
            <person name="Ohkuma M."/>
        </authorList>
    </citation>
    <scope>NUCLEOTIDE SEQUENCE [LARGE SCALE GENOMIC DNA]</scope>
    <source>
        <strain evidence="1">JCM 21531</strain>
    </source>
</reference>
<proteinExistence type="predicted"/>
<dbReference type="Proteomes" id="UP000019109">
    <property type="component" value="Unassembled WGS sequence"/>
</dbReference>
<dbReference type="OrthoDB" id="9788602at2"/>
<name>W4V112_9FIRM</name>
<accession>W4V112</accession>